<feature type="domain" description="Histidine kinase" evidence="6">
    <location>
        <begin position="388"/>
        <end position="629"/>
    </location>
</feature>
<evidence type="ECO:0000256" key="5">
    <source>
        <dbReference type="SAM" id="Phobius"/>
    </source>
</evidence>
<dbReference type="EMBL" id="CP050063">
    <property type="protein sequence ID" value="QIP17907.1"/>
    <property type="molecule type" value="Genomic_DNA"/>
</dbReference>
<feature type="coiled-coil region" evidence="4">
    <location>
        <begin position="338"/>
        <end position="379"/>
    </location>
</feature>
<dbReference type="SMART" id="SM00387">
    <property type="entry name" value="HATPase_c"/>
    <property type="match status" value="1"/>
</dbReference>
<proteinExistence type="predicted"/>
<feature type="transmembrane region" description="Helical" evidence="5">
    <location>
        <begin position="320"/>
        <end position="338"/>
    </location>
</feature>
<reference evidence="7 8" key="1">
    <citation type="submission" date="2020-03" db="EMBL/GenBank/DDBJ databases">
        <authorList>
            <person name="Kim M.K."/>
        </authorList>
    </citation>
    <scope>NUCLEOTIDE SEQUENCE [LARGE SCALE GENOMIC DNA]</scope>
    <source>
        <strain evidence="7 8">BT328</strain>
    </source>
</reference>
<keyword evidence="5" id="KW-1133">Transmembrane helix</keyword>
<evidence type="ECO:0000256" key="4">
    <source>
        <dbReference type="SAM" id="Coils"/>
    </source>
</evidence>
<name>A0A6G9AZR1_9BACT</name>
<keyword evidence="5" id="KW-0472">Membrane</keyword>
<dbReference type="InterPro" id="IPR004358">
    <property type="entry name" value="Sig_transdc_His_kin-like_C"/>
</dbReference>
<dbReference type="PRINTS" id="PR00344">
    <property type="entry name" value="BCTRLSENSOR"/>
</dbReference>
<dbReference type="GO" id="GO:0000155">
    <property type="term" value="F:phosphorelay sensor kinase activity"/>
    <property type="evidence" value="ECO:0007669"/>
    <property type="project" value="InterPro"/>
</dbReference>
<evidence type="ECO:0000256" key="3">
    <source>
        <dbReference type="ARBA" id="ARBA00022553"/>
    </source>
</evidence>
<evidence type="ECO:0000313" key="7">
    <source>
        <dbReference type="EMBL" id="QIP17907.1"/>
    </source>
</evidence>
<dbReference type="PROSITE" id="PS50109">
    <property type="entry name" value="HIS_KIN"/>
    <property type="match status" value="1"/>
</dbReference>
<dbReference type="InterPro" id="IPR003594">
    <property type="entry name" value="HATPase_dom"/>
</dbReference>
<gene>
    <name evidence="7" type="ORF">G8759_21420</name>
</gene>
<evidence type="ECO:0000313" key="8">
    <source>
        <dbReference type="Proteomes" id="UP000501802"/>
    </source>
</evidence>
<keyword evidence="5" id="KW-0812">Transmembrane</keyword>
<keyword evidence="3" id="KW-0597">Phosphoprotein</keyword>
<dbReference type="AlphaFoldDB" id="A0A6G9AZR1"/>
<organism evidence="7 8">
    <name type="scientific">Spirosoma aureum</name>
    <dbReference type="NCBI Taxonomy" id="2692134"/>
    <lineage>
        <taxon>Bacteria</taxon>
        <taxon>Pseudomonadati</taxon>
        <taxon>Bacteroidota</taxon>
        <taxon>Cytophagia</taxon>
        <taxon>Cytophagales</taxon>
        <taxon>Cytophagaceae</taxon>
        <taxon>Spirosoma</taxon>
    </lineage>
</organism>
<keyword evidence="4" id="KW-0175">Coiled coil</keyword>
<dbReference type="Gene3D" id="1.10.287.130">
    <property type="match status" value="1"/>
</dbReference>
<dbReference type="PANTHER" id="PTHR43065:SF42">
    <property type="entry name" value="TWO-COMPONENT SENSOR PPRA"/>
    <property type="match status" value="1"/>
</dbReference>
<dbReference type="Proteomes" id="UP000501802">
    <property type="component" value="Chromosome"/>
</dbReference>
<dbReference type="InterPro" id="IPR003661">
    <property type="entry name" value="HisK_dim/P_dom"/>
</dbReference>
<keyword evidence="7" id="KW-0808">Transferase</keyword>
<dbReference type="PANTHER" id="PTHR43065">
    <property type="entry name" value="SENSOR HISTIDINE KINASE"/>
    <property type="match status" value="1"/>
</dbReference>
<dbReference type="InterPro" id="IPR005467">
    <property type="entry name" value="His_kinase_dom"/>
</dbReference>
<evidence type="ECO:0000259" key="6">
    <source>
        <dbReference type="PROSITE" id="PS50109"/>
    </source>
</evidence>
<dbReference type="InterPro" id="IPR011990">
    <property type="entry name" value="TPR-like_helical_dom_sf"/>
</dbReference>
<evidence type="ECO:0000256" key="2">
    <source>
        <dbReference type="ARBA" id="ARBA00012438"/>
    </source>
</evidence>
<sequence length="629" mass="70398">MVLLWVVVVPGWSQVVSDNSNPVDTQQLEKEKEISRLKTDLQKKVSTVGEADSLLTVARELNYAPGQVIAFCQLAMLHIQQQETEEAKKLFAKAEEAAGQIQDVEEGGWALGIIGRIQHDYRKTSPEIAIALSKVMTSVGGSMKKAAKGLGKKSLRPDRTIPVDISIEATQMAVKKRLENRSSPAIPTDYLSSIPIPTYDPGRNRSFRIKPEMIDRWVDTLINSSRSNPKVVEQLTTRKKLRDSTKALSKAFAKEGDYAQAYRYFLQYSAYKDSLTAEATTRRLASLEYRQNLLKKEAQIQLLTKDRQLRDQESHRQRQYVFILIGCIALLVGFSLILTRNNRAKQRANRQLNEQKEALQQTLVKLKSTQDQLIQAEKMASLGELTAGIAHEIQNPLNFVNNFSEVSTELVTELIENRQSGQHDDELDTEIINDLQQNLQKINQHGGRASAIVKGMLEHARTSSGERLPTDLNALTDEYLKLAYHGVRARDSTFEARLIADYAPDLGPVTIVPQEVGRVLLNVFNNAFYAVQKRQQSNGPDYQPIVAVYTSQEADRVKIRIRDNGTGVPESIKLKIFQPFFTTKPTGQGTGLGLSLSYDIITKGHGGTFTLESEEGEFTELTLTLPTSI</sequence>
<protein>
    <recommendedName>
        <fullName evidence="2">histidine kinase</fullName>
        <ecNumber evidence="2">2.7.13.3</ecNumber>
    </recommendedName>
</protein>
<dbReference type="EC" id="2.7.13.3" evidence="2"/>
<dbReference type="KEGG" id="spib:G8759_21420"/>
<accession>A0A6G9AZR1</accession>
<dbReference type="Gene3D" id="1.25.40.10">
    <property type="entry name" value="Tetratricopeptide repeat domain"/>
    <property type="match status" value="1"/>
</dbReference>
<dbReference type="Pfam" id="PF02518">
    <property type="entry name" value="HATPase_c"/>
    <property type="match status" value="1"/>
</dbReference>
<evidence type="ECO:0000256" key="1">
    <source>
        <dbReference type="ARBA" id="ARBA00000085"/>
    </source>
</evidence>
<keyword evidence="7" id="KW-0418">Kinase</keyword>
<dbReference type="InterPro" id="IPR036890">
    <property type="entry name" value="HATPase_C_sf"/>
</dbReference>
<keyword evidence="8" id="KW-1185">Reference proteome</keyword>
<dbReference type="SMART" id="SM00388">
    <property type="entry name" value="HisKA"/>
    <property type="match status" value="1"/>
</dbReference>
<dbReference type="SUPFAM" id="SSF55874">
    <property type="entry name" value="ATPase domain of HSP90 chaperone/DNA topoisomerase II/histidine kinase"/>
    <property type="match status" value="1"/>
</dbReference>
<dbReference type="InterPro" id="IPR036097">
    <property type="entry name" value="HisK_dim/P_sf"/>
</dbReference>
<dbReference type="Gene3D" id="3.30.565.10">
    <property type="entry name" value="Histidine kinase-like ATPase, C-terminal domain"/>
    <property type="match status" value="1"/>
</dbReference>
<dbReference type="CDD" id="cd00082">
    <property type="entry name" value="HisKA"/>
    <property type="match status" value="1"/>
</dbReference>
<dbReference type="SUPFAM" id="SSF47384">
    <property type="entry name" value="Homodimeric domain of signal transducing histidine kinase"/>
    <property type="match status" value="1"/>
</dbReference>
<comment type="catalytic activity">
    <reaction evidence="1">
        <text>ATP + protein L-histidine = ADP + protein N-phospho-L-histidine.</text>
        <dbReference type="EC" id="2.7.13.3"/>
    </reaction>
</comment>